<keyword evidence="10" id="KW-0347">Helicase</keyword>
<proteinExistence type="inferred from homology"/>
<name>A0A8J2TXC6_9MICO</name>
<feature type="region of interest" description="Disordered" evidence="8">
    <location>
        <begin position="661"/>
        <end position="689"/>
    </location>
</feature>
<dbReference type="InterPro" id="IPR045028">
    <property type="entry name" value="DinG/Rad3-like"/>
</dbReference>
<evidence type="ECO:0000256" key="5">
    <source>
        <dbReference type="ARBA" id="ARBA00038058"/>
    </source>
</evidence>
<dbReference type="RefSeq" id="WP_229744969.1">
    <property type="nucleotide sequence ID" value="NZ_BMFY01000004.1"/>
</dbReference>
<dbReference type="PROSITE" id="PS51193">
    <property type="entry name" value="HELICASE_ATP_BIND_2"/>
    <property type="match status" value="1"/>
</dbReference>
<keyword evidence="3" id="KW-0378">Hydrolase</keyword>
<dbReference type="Proteomes" id="UP000616114">
    <property type="component" value="Unassembled WGS sequence"/>
</dbReference>
<dbReference type="InterPro" id="IPR014013">
    <property type="entry name" value="Helic_SF1/SF2_ATP-bd_DinG/Rad3"/>
</dbReference>
<dbReference type="PANTHER" id="PTHR11472:SF34">
    <property type="entry name" value="REGULATOR OF TELOMERE ELONGATION HELICASE 1"/>
    <property type="match status" value="1"/>
</dbReference>
<dbReference type="EMBL" id="BMFY01000004">
    <property type="protein sequence ID" value="GGA11751.1"/>
    <property type="molecule type" value="Genomic_DNA"/>
</dbReference>
<dbReference type="InterPro" id="IPR027417">
    <property type="entry name" value="P-loop_NTPase"/>
</dbReference>
<evidence type="ECO:0000256" key="7">
    <source>
        <dbReference type="ARBA" id="ARBA00048954"/>
    </source>
</evidence>
<evidence type="ECO:0000256" key="4">
    <source>
        <dbReference type="ARBA" id="ARBA00022840"/>
    </source>
</evidence>
<dbReference type="InterPro" id="IPR011545">
    <property type="entry name" value="DEAD/DEAH_box_helicase_dom"/>
</dbReference>
<dbReference type="GO" id="GO:0005524">
    <property type="term" value="F:ATP binding"/>
    <property type="evidence" value="ECO:0007669"/>
    <property type="project" value="UniProtKB-KW"/>
</dbReference>
<dbReference type="SMART" id="SM00491">
    <property type="entry name" value="HELICc2"/>
    <property type="match status" value="1"/>
</dbReference>
<evidence type="ECO:0000256" key="2">
    <source>
        <dbReference type="ARBA" id="ARBA00022741"/>
    </source>
</evidence>
<accession>A0A8J2TXC6</accession>
<dbReference type="Gene3D" id="3.40.50.300">
    <property type="entry name" value="P-loop containing nucleotide triphosphate hydrolases"/>
    <property type="match status" value="2"/>
</dbReference>
<comment type="catalytic activity">
    <reaction evidence="7">
        <text>ATP + H2O = ADP + phosphate + H(+)</text>
        <dbReference type="Rhea" id="RHEA:13065"/>
        <dbReference type="ChEBI" id="CHEBI:15377"/>
        <dbReference type="ChEBI" id="CHEBI:15378"/>
        <dbReference type="ChEBI" id="CHEBI:30616"/>
        <dbReference type="ChEBI" id="CHEBI:43474"/>
        <dbReference type="ChEBI" id="CHEBI:456216"/>
        <dbReference type="EC" id="5.6.2.3"/>
    </reaction>
</comment>
<sequence length="689" mass="72032">MSTELPALLERAVEELGGSPREGQQQMAEAVGSALEKGVHLLVQAGTGTGKSLAYLVPAVRHAVTTGETVVVSTATLALQSQIVARDLPRLARSLAPELGRKPVAAVLKGRRNYVCLHKLNGGYPEEGDSTGLLFDLGADAVPASRDGAGGTSAGASQLGEEIMRVRSWARTTETGDRDDLVPGVSPRAWAQVSVNAFDCLGAQRCPVAQECFAERAKAKAAAADVVVTNHALLAIDAFGDSTVLPEHSAVIVDEAHELQDRVTSALAGQLGEGMVRAAASSARRHTAVSTLALEKAAEQLAAALSMMEPGLLARGAPEELAIALAAVRDAARQALADSGGSSKEQDKEIAAGRQVARARLNEVFELAERMAVPTENDVLFISRHERAEPENRVNIAPLSVAGTMRSGLFTDRTVVATSATLTLGGSFAPVAGALGLAGEDAPRWDSVDVGSPFDYGRQGILYVARHLPRPGRAQLAEETLEEMATLIEASEGGALGLFSSRRAAEEAATAMRARLDVPILLQGEDVLPTMVKRFAASRSACLFGTLSLWQGVDVPGHACRLVLIDRIPFPRPDDPLASARTRAAARRGANGFMAVSASHAAIRLAQGAGRLIRTVDDRGVVAVLDPRLATAGYGGFLMRSLPPMWATADPEVARGALRRLATPGPGAVDGTGEENDERDQHVADGAAG</sequence>
<dbReference type="GO" id="GO:0006139">
    <property type="term" value="P:nucleobase-containing compound metabolic process"/>
    <property type="evidence" value="ECO:0007669"/>
    <property type="project" value="InterPro"/>
</dbReference>
<keyword evidence="2" id="KW-0547">Nucleotide-binding</keyword>
<comment type="cofactor">
    <cofactor evidence="1">
        <name>[4Fe-4S] cluster</name>
        <dbReference type="ChEBI" id="CHEBI:49883"/>
    </cofactor>
</comment>
<evidence type="ECO:0000256" key="6">
    <source>
        <dbReference type="ARBA" id="ARBA00044969"/>
    </source>
</evidence>
<keyword evidence="4" id="KW-0067">ATP-binding</keyword>
<comment type="caution">
    <text evidence="10">The sequence shown here is derived from an EMBL/GenBank/DDBJ whole genome shotgun (WGS) entry which is preliminary data.</text>
</comment>
<dbReference type="GO" id="GO:0043139">
    <property type="term" value="F:5'-3' DNA helicase activity"/>
    <property type="evidence" value="ECO:0007669"/>
    <property type="project" value="UniProtKB-EC"/>
</dbReference>
<protein>
    <recommendedName>
        <fullName evidence="6">DNA 5'-3' helicase</fullName>
        <ecNumber evidence="6">5.6.2.3</ecNumber>
    </recommendedName>
</protein>
<gene>
    <name evidence="10" type="ORF">GCM10011333_13280</name>
</gene>
<dbReference type="Pfam" id="PF00270">
    <property type="entry name" value="DEAD"/>
    <property type="match status" value="1"/>
</dbReference>
<dbReference type="AlphaFoldDB" id="A0A8J2TXC6"/>
<dbReference type="PANTHER" id="PTHR11472">
    <property type="entry name" value="DNA REPAIR DEAD HELICASE RAD3/XP-D SUBFAMILY MEMBER"/>
    <property type="match status" value="1"/>
</dbReference>
<dbReference type="InterPro" id="IPR006555">
    <property type="entry name" value="ATP-dep_Helicase_C"/>
</dbReference>
<evidence type="ECO:0000313" key="10">
    <source>
        <dbReference type="EMBL" id="GGA11751.1"/>
    </source>
</evidence>
<evidence type="ECO:0000313" key="11">
    <source>
        <dbReference type="Proteomes" id="UP000616114"/>
    </source>
</evidence>
<evidence type="ECO:0000259" key="9">
    <source>
        <dbReference type="PROSITE" id="PS51193"/>
    </source>
</evidence>
<reference evidence="10" key="2">
    <citation type="submission" date="2020-09" db="EMBL/GenBank/DDBJ databases">
        <authorList>
            <person name="Sun Q."/>
            <person name="Zhou Y."/>
        </authorList>
    </citation>
    <scope>NUCLEOTIDE SEQUENCE</scope>
    <source>
        <strain evidence="10">CGMCC 1.12785</strain>
    </source>
</reference>
<evidence type="ECO:0000256" key="3">
    <source>
        <dbReference type="ARBA" id="ARBA00022801"/>
    </source>
</evidence>
<dbReference type="Pfam" id="PF13307">
    <property type="entry name" value="Helicase_C_2"/>
    <property type="match status" value="1"/>
</dbReference>
<evidence type="ECO:0000256" key="1">
    <source>
        <dbReference type="ARBA" id="ARBA00001966"/>
    </source>
</evidence>
<dbReference type="InterPro" id="IPR014001">
    <property type="entry name" value="Helicase_ATP-bd"/>
</dbReference>
<keyword evidence="11" id="KW-1185">Reference proteome</keyword>
<dbReference type="SMART" id="SM00487">
    <property type="entry name" value="DEXDc"/>
    <property type="match status" value="1"/>
</dbReference>
<reference evidence="10" key="1">
    <citation type="journal article" date="2014" name="Int. J. Syst. Evol. Microbiol.">
        <title>Complete genome sequence of Corynebacterium casei LMG S-19264T (=DSM 44701T), isolated from a smear-ripened cheese.</title>
        <authorList>
            <consortium name="US DOE Joint Genome Institute (JGI-PGF)"/>
            <person name="Walter F."/>
            <person name="Albersmeier A."/>
            <person name="Kalinowski J."/>
            <person name="Ruckert C."/>
        </authorList>
    </citation>
    <scope>NUCLEOTIDE SEQUENCE</scope>
    <source>
        <strain evidence="10">CGMCC 1.12785</strain>
    </source>
</reference>
<dbReference type="EC" id="5.6.2.3" evidence="6"/>
<feature type="domain" description="Helicase ATP-binding" evidence="9">
    <location>
        <begin position="10"/>
        <end position="305"/>
    </location>
</feature>
<dbReference type="GO" id="GO:0003676">
    <property type="term" value="F:nucleic acid binding"/>
    <property type="evidence" value="ECO:0007669"/>
    <property type="project" value="InterPro"/>
</dbReference>
<comment type="similarity">
    <text evidence="5">Belongs to the helicase family. DinG subfamily.</text>
</comment>
<dbReference type="SUPFAM" id="SSF52540">
    <property type="entry name" value="P-loop containing nucleoside triphosphate hydrolases"/>
    <property type="match status" value="2"/>
</dbReference>
<evidence type="ECO:0000256" key="8">
    <source>
        <dbReference type="SAM" id="MobiDB-lite"/>
    </source>
</evidence>
<dbReference type="GO" id="GO:0016818">
    <property type="term" value="F:hydrolase activity, acting on acid anhydrides, in phosphorus-containing anhydrides"/>
    <property type="evidence" value="ECO:0007669"/>
    <property type="project" value="InterPro"/>
</dbReference>
<organism evidence="10 11">
    <name type="scientific">Sediminivirga luteola</name>
    <dbReference type="NCBI Taxonomy" id="1774748"/>
    <lineage>
        <taxon>Bacteria</taxon>
        <taxon>Bacillati</taxon>
        <taxon>Actinomycetota</taxon>
        <taxon>Actinomycetes</taxon>
        <taxon>Micrococcales</taxon>
        <taxon>Brevibacteriaceae</taxon>
        <taxon>Sediminivirga</taxon>
    </lineage>
</organism>